<dbReference type="PANTHER" id="PTHR46971:SF1">
    <property type="entry name" value="CALCINEURIN B SUBUNIT (PROTEIN PHOSPHATASE 2B REGULATORY SUBUNIT)-LIKE PROTEIN"/>
    <property type="match status" value="1"/>
</dbReference>
<dbReference type="InterPro" id="IPR011992">
    <property type="entry name" value="EF-hand-dom_pair"/>
</dbReference>
<dbReference type="VEuPathDB" id="MicrosporidiaDB:M153_2500043805"/>
<gene>
    <name evidence="2" type="ORF">M153_2500043805</name>
</gene>
<evidence type="ECO:0000313" key="2">
    <source>
        <dbReference type="EMBL" id="KRH95140.1"/>
    </source>
</evidence>
<dbReference type="Gene3D" id="1.10.238.10">
    <property type="entry name" value="EF-hand"/>
    <property type="match status" value="1"/>
</dbReference>
<dbReference type="AlphaFoldDB" id="A0A0R0M6E6"/>
<feature type="domain" description="EF-hand" evidence="1">
    <location>
        <begin position="137"/>
        <end position="172"/>
    </location>
</feature>
<feature type="domain" description="EF-hand" evidence="1">
    <location>
        <begin position="26"/>
        <end position="61"/>
    </location>
</feature>
<accession>A0A0R0M6E6</accession>
<dbReference type="OrthoDB" id="191686at2759"/>
<organism evidence="2 3">
    <name type="scientific">Pseudoloma neurophilia</name>
    <dbReference type="NCBI Taxonomy" id="146866"/>
    <lineage>
        <taxon>Eukaryota</taxon>
        <taxon>Fungi</taxon>
        <taxon>Fungi incertae sedis</taxon>
        <taxon>Microsporidia</taxon>
        <taxon>Pseudoloma</taxon>
    </lineage>
</organism>
<reference evidence="2 3" key="1">
    <citation type="submission" date="2015-07" db="EMBL/GenBank/DDBJ databases">
        <title>The genome of Pseudoloma neurophilia, a relevant intracellular parasite of the zebrafish.</title>
        <authorList>
            <person name="Ndikumana S."/>
            <person name="Pelin A."/>
            <person name="Sanders J."/>
            <person name="Corradi N."/>
        </authorList>
    </citation>
    <scope>NUCLEOTIDE SEQUENCE [LARGE SCALE GENOMIC DNA]</scope>
    <source>
        <strain evidence="2 3">MK1</strain>
    </source>
</reference>
<feature type="domain" description="EF-hand" evidence="1">
    <location>
        <begin position="96"/>
        <end position="131"/>
    </location>
</feature>
<comment type="caution">
    <text evidence="2">The sequence shown here is derived from an EMBL/GenBank/DDBJ whole genome shotgun (WGS) entry which is preliminary data.</text>
</comment>
<dbReference type="EMBL" id="LGUB01000005">
    <property type="protein sequence ID" value="KRH95140.1"/>
    <property type="molecule type" value="Genomic_DNA"/>
</dbReference>
<evidence type="ECO:0000259" key="1">
    <source>
        <dbReference type="PROSITE" id="PS50222"/>
    </source>
</evidence>
<protein>
    <submittedName>
        <fullName evidence="2">Ca2+/calmodulin-dependent protein phosphatase (Calcineurin subunit B), EF-Hand superfamily protein</fullName>
    </submittedName>
</protein>
<keyword evidence="3" id="KW-1185">Reference proteome</keyword>
<dbReference type="Proteomes" id="UP000051530">
    <property type="component" value="Unassembled WGS sequence"/>
</dbReference>
<sequence length="197" mass="23446">MVIFTDDMLCEEEIEDLLASSVFNQQEIEHLYERFKMLDRQSNGYLTYNDLLYIPEFCANPFNNRILSAIERTIGYETLTFPFFLEIMGIFSPKSNVHGRIKFMFRVFDFNEDGRLCYEVLNKIFEIVMGIERRYDQNNEEVEELLKFYDLSKKGYMDYGDFVNFYTDHNLDKMLLVNFECKNGPKNPIFPFFGSGN</sequence>
<proteinExistence type="predicted"/>
<dbReference type="PANTHER" id="PTHR46971">
    <property type="entry name" value="CALCINEURIN B SUBUNIT (PROTEIN PHOSPHATASE 2B REGULATORY SUBUNIT)-LIKE PROTEIN"/>
    <property type="match status" value="1"/>
</dbReference>
<dbReference type="InterPro" id="IPR002048">
    <property type="entry name" value="EF_hand_dom"/>
</dbReference>
<dbReference type="Pfam" id="PF13499">
    <property type="entry name" value="EF-hand_7"/>
    <property type="match status" value="1"/>
</dbReference>
<dbReference type="SMART" id="SM00054">
    <property type="entry name" value="EFh"/>
    <property type="match status" value="2"/>
</dbReference>
<dbReference type="GO" id="GO:0005509">
    <property type="term" value="F:calcium ion binding"/>
    <property type="evidence" value="ECO:0007669"/>
    <property type="project" value="InterPro"/>
</dbReference>
<dbReference type="PROSITE" id="PS50222">
    <property type="entry name" value="EF_HAND_2"/>
    <property type="match status" value="3"/>
</dbReference>
<evidence type="ECO:0000313" key="3">
    <source>
        <dbReference type="Proteomes" id="UP000051530"/>
    </source>
</evidence>
<dbReference type="SUPFAM" id="SSF47473">
    <property type="entry name" value="EF-hand"/>
    <property type="match status" value="1"/>
</dbReference>
<name>A0A0R0M6E6_9MICR</name>